<keyword evidence="5" id="KW-0378">Hydrolase</keyword>
<comment type="caution">
    <text evidence="16">The sequence shown here is derived from an EMBL/GenBank/DDBJ whole genome shotgun (WGS) entry which is preliminary data.</text>
</comment>
<dbReference type="HAMAP" id="MF_01498">
    <property type="entry name" value="RadA_bact"/>
    <property type="match status" value="1"/>
</dbReference>
<evidence type="ECO:0000256" key="3">
    <source>
        <dbReference type="ARBA" id="ARBA00022763"/>
    </source>
</evidence>
<keyword evidence="7 11" id="KW-0067">ATP-binding</keyword>
<evidence type="ECO:0000259" key="15">
    <source>
        <dbReference type="PROSITE" id="PS50162"/>
    </source>
</evidence>
<comment type="similarity">
    <text evidence="11 13">Belongs to the RecA family. RadA subfamily.</text>
</comment>
<evidence type="ECO:0000256" key="11">
    <source>
        <dbReference type="HAMAP-Rule" id="MF_01498"/>
    </source>
</evidence>
<keyword evidence="10 11" id="KW-0234">DNA repair</keyword>
<dbReference type="Proteomes" id="UP000320184">
    <property type="component" value="Unassembled WGS sequence"/>
</dbReference>
<dbReference type="InterPro" id="IPR014721">
    <property type="entry name" value="Ribsml_uS5_D2-typ_fold_subgr"/>
</dbReference>
<keyword evidence="9 11" id="KW-0238">DNA-binding</keyword>
<proteinExistence type="inferred from homology"/>
<evidence type="ECO:0000256" key="4">
    <source>
        <dbReference type="ARBA" id="ARBA00022771"/>
    </source>
</evidence>
<evidence type="ECO:0000256" key="8">
    <source>
        <dbReference type="ARBA" id="ARBA00023016"/>
    </source>
</evidence>
<evidence type="ECO:0000256" key="9">
    <source>
        <dbReference type="ARBA" id="ARBA00023125"/>
    </source>
</evidence>
<evidence type="ECO:0000313" key="16">
    <source>
        <dbReference type="EMBL" id="TMQ47816.1"/>
    </source>
</evidence>
<sequence length="483" mass="51269">MPKPARAHFFCSACGNEETRWFGRCPSCSAWNSAVEAPAARGQAAPAGKQGRGRWAPRGTQAAAPAEARPLGEVRNEGPERSPTGLGELDRVLGGGLVRGSLVLVGGDPGIGKSTLLLQLASSLAAGGRKVLVVSGEESEEQVRMRASRIGDIPEGLLILCETELEAVLEAAGRLQPHALVVDSIQTLARSDIEGGSGSVTQVRECGLALLHYAKGSSVPVFLVGHVTKDGAVAGPRVLEHMVDAVLYLEGERYQHYRVLRAAKNRFGSTHELGVFEMTDRGLVEVRNPSAVFLSESRRAEPGSAVVASLEGTRPLLVEVQALVSTSFYGTPQRVTTGLDPRRLAVLLAVLERRVGLRLGRHDVFVTVTGGLVLDEPGTDLGVAMAVASSFRSRPVLPGTLLVGEVSLSGELRRVPRVEARVREAAQLGFRRAGVPEVQKAEAEVAGVEVVPLATLREGVERLLGEKAAPARREEPVAERSPR</sequence>
<dbReference type="InterPro" id="IPR041166">
    <property type="entry name" value="Rubredoxin_2"/>
</dbReference>
<comment type="domain">
    <text evidence="11">The middle region has homology to RecA with ATPase motifs including the RadA KNRFG motif, while the C-terminus is homologous to Lon protease.</text>
</comment>
<keyword evidence="2 11" id="KW-0547">Nucleotide-binding</keyword>
<dbReference type="GO" id="GO:0003684">
    <property type="term" value="F:damaged DNA binding"/>
    <property type="evidence" value="ECO:0007669"/>
    <property type="project" value="InterPro"/>
</dbReference>
<dbReference type="SUPFAM" id="SSF52540">
    <property type="entry name" value="P-loop containing nucleoside triphosphate hydrolases"/>
    <property type="match status" value="1"/>
</dbReference>
<feature type="region of interest" description="Disordered" evidence="14">
    <location>
        <begin position="41"/>
        <end position="87"/>
    </location>
</feature>
<dbReference type="PANTHER" id="PTHR32472">
    <property type="entry name" value="DNA REPAIR PROTEIN RADA"/>
    <property type="match status" value="1"/>
</dbReference>
<dbReference type="EMBL" id="VBOT01000165">
    <property type="protein sequence ID" value="TMQ47816.1"/>
    <property type="molecule type" value="Genomic_DNA"/>
</dbReference>
<comment type="function">
    <text evidence="11">Plays a role in repairing double-strand DNA breaks, probably involving stabilizing or processing branched DNA or blocked replication forks.</text>
</comment>
<dbReference type="GO" id="GO:0000725">
    <property type="term" value="P:recombinational repair"/>
    <property type="evidence" value="ECO:0007669"/>
    <property type="project" value="UniProtKB-UniRule"/>
</dbReference>
<evidence type="ECO:0000256" key="10">
    <source>
        <dbReference type="ARBA" id="ARBA00023204"/>
    </source>
</evidence>
<feature type="short sequence motif" description="RadA KNRFG motif" evidence="11">
    <location>
        <begin position="264"/>
        <end position="268"/>
    </location>
</feature>
<dbReference type="PROSITE" id="PS50162">
    <property type="entry name" value="RECA_2"/>
    <property type="match status" value="1"/>
</dbReference>
<dbReference type="InterPro" id="IPR004504">
    <property type="entry name" value="DNA_repair_RadA"/>
</dbReference>
<dbReference type="InterPro" id="IPR020588">
    <property type="entry name" value="RecA_ATP-bd"/>
</dbReference>
<feature type="binding site" evidence="11">
    <location>
        <begin position="107"/>
        <end position="114"/>
    </location>
    <ligand>
        <name>ATP</name>
        <dbReference type="ChEBI" id="CHEBI:30616"/>
    </ligand>
</feature>
<organism evidence="16 17">
    <name type="scientific">Eiseniibacteriota bacterium</name>
    <dbReference type="NCBI Taxonomy" id="2212470"/>
    <lineage>
        <taxon>Bacteria</taxon>
        <taxon>Candidatus Eiseniibacteriota</taxon>
    </lineage>
</organism>
<feature type="domain" description="RecA family profile 1" evidence="15">
    <location>
        <begin position="78"/>
        <end position="227"/>
    </location>
</feature>
<keyword evidence="3 11" id="KW-0227">DNA damage</keyword>
<dbReference type="Gene3D" id="3.30.230.10">
    <property type="match status" value="1"/>
</dbReference>
<dbReference type="GO" id="GO:0005829">
    <property type="term" value="C:cytosol"/>
    <property type="evidence" value="ECO:0007669"/>
    <property type="project" value="TreeGrafter"/>
</dbReference>
<dbReference type="InterPro" id="IPR027417">
    <property type="entry name" value="P-loop_NTPase"/>
</dbReference>
<dbReference type="Pfam" id="PF13481">
    <property type="entry name" value="AAA_25"/>
    <property type="match status" value="1"/>
</dbReference>
<dbReference type="PRINTS" id="PR01874">
    <property type="entry name" value="DNAREPAIRADA"/>
</dbReference>
<dbReference type="InterPro" id="IPR020568">
    <property type="entry name" value="Ribosomal_Su5_D2-typ_SF"/>
</dbReference>
<dbReference type="SUPFAM" id="SSF54211">
    <property type="entry name" value="Ribosomal protein S5 domain 2-like"/>
    <property type="match status" value="1"/>
</dbReference>
<dbReference type="InterPro" id="IPR003593">
    <property type="entry name" value="AAA+_ATPase"/>
</dbReference>
<comment type="function">
    <text evidence="13">DNA-dependent ATPase involved in processing of recombination intermediates, plays a role in repairing DNA breaks. Stimulates the branch migration of RecA-mediated strand transfer reactions, allowing the 3' invading strand to extend heteroduplex DNA faster. Binds ssDNA in the presence of ADP but not other nucleotides, has ATPase activity that is stimulated by ssDNA and various branched DNA structures, but inhibited by SSB. Does not have RecA's homology-searching function.</text>
</comment>
<evidence type="ECO:0000256" key="5">
    <source>
        <dbReference type="ARBA" id="ARBA00022801"/>
    </source>
</evidence>
<evidence type="ECO:0000313" key="17">
    <source>
        <dbReference type="Proteomes" id="UP000320184"/>
    </source>
</evidence>
<dbReference type="GO" id="GO:0008270">
    <property type="term" value="F:zinc ion binding"/>
    <property type="evidence" value="ECO:0007669"/>
    <property type="project" value="UniProtKB-KW"/>
</dbReference>
<accession>A0A538S905</accession>
<evidence type="ECO:0000256" key="1">
    <source>
        <dbReference type="ARBA" id="ARBA00022723"/>
    </source>
</evidence>
<evidence type="ECO:0000256" key="14">
    <source>
        <dbReference type="SAM" id="MobiDB-lite"/>
    </source>
</evidence>
<keyword evidence="6 13" id="KW-0862">Zinc</keyword>
<name>A0A538S905_UNCEI</name>
<gene>
    <name evidence="11 16" type="primary">radA</name>
    <name evidence="16" type="ORF">E6K73_13035</name>
</gene>
<dbReference type="AlphaFoldDB" id="A0A538S905"/>
<dbReference type="GO" id="GO:0016787">
    <property type="term" value="F:hydrolase activity"/>
    <property type="evidence" value="ECO:0007669"/>
    <property type="project" value="UniProtKB-KW"/>
</dbReference>
<dbReference type="FunFam" id="3.40.50.300:FF:000050">
    <property type="entry name" value="DNA repair protein RadA"/>
    <property type="match status" value="1"/>
</dbReference>
<dbReference type="SMART" id="SM00382">
    <property type="entry name" value="AAA"/>
    <property type="match status" value="1"/>
</dbReference>
<feature type="region of interest" description="Disordered" evidence="14">
    <location>
        <begin position="464"/>
        <end position="483"/>
    </location>
</feature>
<protein>
    <recommendedName>
        <fullName evidence="11 12">DNA repair protein RadA</fullName>
    </recommendedName>
</protein>
<feature type="region of interest" description="Lon-protease-like" evidence="11">
    <location>
        <begin position="363"/>
        <end position="483"/>
    </location>
</feature>
<keyword evidence="4 13" id="KW-0863">Zinc-finger</keyword>
<keyword evidence="8 11" id="KW-0346">Stress response</keyword>
<evidence type="ECO:0000256" key="12">
    <source>
        <dbReference type="NCBIfam" id="TIGR00416"/>
    </source>
</evidence>
<evidence type="ECO:0000256" key="6">
    <source>
        <dbReference type="ARBA" id="ARBA00022833"/>
    </source>
</evidence>
<evidence type="ECO:0000256" key="2">
    <source>
        <dbReference type="ARBA" id="ARBA00022741"/>
    </source>
</evidence>
<dbReference type="PANTHER" id="PTHR32472:SF10">
    <property type="entry name" value="DNA REPAIR PROTEIN RADA-LIKE PROTEIN"/>
    <property type="match status" value="1"/>
</dbReference>
<dbReference type="CDD" id="cd01121">
    <property type="entry name" value="RadA_SMS_N"/>
    <property type="match status" value="1"/>
</dbReference>
<evidence type="ECO:0000256" key="13">
    <source>
        <dbReference type="RuleBase" id="RU003555"/>
    </source>
</evidence>
<dbReference type="GO" id="GO:0140664">
    <property type="term" value="F:ATP-dependent DNA damage sensor activity"/>
    <property type="evidence" value="ECO:0007669"/>
    <property type="project" value="InterPro"/>
</dbReference>
<reference evidence="16 17" key="1">
    <citation type="journal article" date="2019" name="Nat. Microbiol.">
        <title>Mediterranean grassland soil C-N compound turnover is dependent on rainfall and depth, and is mediated by genomically divergent microorganisms.</title>
        <authorList>
            <person name="Diamond S."/>
            <person name="Andeer P.F."/>
            <person name="Li Z."/>
            <person name="Crits-Christoph A."/>
            <person name="Burstein D."/>
            <person name="Anantharaman K."/>
            <person name="Lane K.R."/>
            <person name="Thomas B.C."/>
            <person name="Pan C."/>
            <person name="Northen T.R."/>
            <person name="Banfield J.F."/>
        </authorList>
    </citation>
    <scope>NUCLEOTIDE SEQUENCE [LARGE SCALE GENOMIC DNA]</scope>
    <source>
        <strain evidence="16">WS_3</strain>
    </source>
</reference>
<keyword evidence="1 11" id="KW-0479">Metal-binding</keyword>
<dbReference type="Pfam" id="PF18073">
    <property type="entry name" value="Zn_ribbon_LapB"/>
    <property type="match status" value="1"/>
</dbReference>
<evidence type="ECO:0000256" key="7">
    <source>
        <dbReference type="ARBA" id="ARBA00022840"/>
    </source>
</evidence>
<dbReference type="GO" id="GO:0005524">
    <property type="term" value="F:ATP binding"/>
    <property type="evidence" value="ECO:0007669"/>
    <property type="project" value="UniProtKB-UniRule"/>
</dbReference>
<feature type="compositionally biased region" description="Basic and acidic residues" evidence="14">
    <location>
        <begin position="70"/>
        <end position="80"/>
    </location>
</feature>
<dbReference type="NCBIfam" id="TIGR00416">
    <property type="entry name" value="sms"/>
    <property type="match status" value="1"/>
</dbReference>
<dbReference type="Gene3D" id="3.40.50.300">
    <property type="entry name" value="P-loop containing nucleotide triphosphate hydrolases"/>
    <property type="match status" value="1"/>
</dbReference>